<feature type="compositionally biased region" description="Low complexity" evidence="1">
    <location>
        <begin position="141"/>
        <end position="168"/>
    </location>
</feature>
<evidence type="ECO:0000313" key="4">
    <source>
        <dbReference type="Proteomes" id="UP001497453"/>
    </source>
</evidence>
<dbReference type="PANTHER" id="PTHR39460:SF1">
    <property type="entry name" value="C6 TRANSCRIPTION FACTOR"/>
    <property type="match status" value="1"/>
</dbReference>
<feature type="region of interest" description="Disordered" evidence="1">
    <location>
        <begin position="129"/>
        <end position="176"/>
    </location>
</feature>
<dbReference type="EMBL" id="OZ037954">
    <property type="protein sequence ID" value="CAL1699643.1"/>
    <property type="molecule type" value="Genomic_DNA"/>
</dbReference>
<sequence length="420" mass="45325">MFTPPPSPEPSRVLLHEPEFSSASEAEEESSSGTFLTADRRSIRPSSSSVPLASYSEQPSKVEQFSRAEAKQRTARRTKWTILLVPAILIFITASTRYLSHPAALDKLSTDHHDASWHDWSSSLKDWSLHKRHPSPDPDPQQDQSSSPAISFPSPTASTSVVTSATPSGTDRVLPTIPSSPPVLPTPFPRPLTAVNQNFTTLGCQNFFNNMTSSEAFLDCRPFSLLVKSSAEFIDQAQNNLTALNTIIWGTCNTDASSDQCTANTGWFADTLKSQCSQDLINMNTLVVETLTELQAYSLMRTAACLPDPSTNTYCYVEAAHNTNPADLYFYQLPFGIKVPATSKPSCSSCTKSVMALYAQSLNVSALAKTYDSAAAVANGACGTGYVQTTTAIGAAEGRGVPMEMLYAAVLGLVSYGAMW</sequence>
<evidence type="ECO:0000259" key="2">
    <source>
        <dbReference type="Pfam" id="PF24855"/>
    </source>
</evidence>
<feature type="domain" description="DUF7729" evidence="2">
    <location>
        <begin position="186"/>
        <end position="390"/>
    </location>
</feature>
<name>A0ABP1CY49_9APHY</name>
<dbReference type="Proteomes" id="UP001497453">
    <property type="component" value="Chromosome 11"/>
</dbReference>
<feature type="region of interest" description="Disordered" evidence="1">
    <location>
        <begin position="1"/>
        <end position="71"/>
    </location>
</feature>
<keyword evidence="4" id="KW-1185">Reference proteome</keyword>
<accession>A0ABP1CY49</accession>
<evidence type="ECO:0000313" key="3">
    <source>
        <dbReference type="EMBL" id="CAL1699643.1"/>
    </source>
</evidence>
<dbReference type="InterPro" id="IPR056146">
    <property type="entry name" value="DUF7729"/>
</dbReference>
<proteinExistence type="predicted"/>
<evidence type="ECO:0000256" key="1">
    <source>
        <dbReference type="SAM" id="MobiDB-lite"/>
    </source>
</evidence>
<feature type="compositionally biased region" description="Low complexity" evidence="1">
    <location>
        <begin position="44"/>
        <end position="56"/>
    </location>
</feature>
<dbReference type="PANTHER" id="PTHR39460">
    <property type="entry name" value="EXPRESSED PROTEIN"/>
    <property type="match status" value="1"/>
</dbReference>
<reference evidence="4" key="1">
    <citation type="submission" date="2024-04" db="EMBL/GenBank/DDBJ databases">
        <authorList>
            <person name="Shaw F."/>
            <person name="Minotto A."/>
        </authorList>
    </citation>
    <scope>NUCLEOTIDE SEQUENCE [LARGE SCALE GENOMIC DNA]</scope>
</reference>
<organism evidence="3 4">
    <name type="scientific">Somion occarium</name>
    <dbReference type="NCBI Taxonomy" id="3059160"/>
    <lineage>
        <taxon>Eukaryota</taxon>
        <taxon>Fungi</taxon>
        <taxon>Dikarya</taxon>
        <taxon>Basidiomycota</taxon>
        <taxon>Agaricomycotina</taxon>
        <taxon>Agaricomycetes</taxon>
        <taxon>Polyporales</taxon>
        <taxon>Cerrenaceae</taxon>
        <taxon>Somion</taxon>
    </lineage>
</organism>
<gene>
    <name evidence="3" type="ORF">GFSPODELE1_LOCUS2776</name>
</gene>
<protein>
    <recommendedName>
        <fullName evidence="2">DUF7729 domain-containing protein</fullName>
    </recommendedName>
</protein>
<dbReference type="Pfam" id="PF24855">
    <property type="entry name" value="DUF7729"/>
    <property type="match status" value="1"/>
</dbReference>